<comment type="caution">
    <text evidence="6">The sequence shown here is derived from an EMBL/GenBank/DDBJ whole genome shotgun (WGS) entry which is preliminary data.</text>
</comment>
<dbReference type="PANTHER" id="PTHR12652">
    <property type="entry name" value="PEROXISOMAL BIOGENESIS FACTOR 11"/>
    <property type="match status" value="1"/>
</dbReference>
<dbReference type="AlphaFoldDB" id="A0A1R2B507"/>
<evidence type="ECO:0000313" key="6">
    <source>
        <dbReference type="EMBL" id="OMJ71871.1"/>
    </source>
</evidence>
<keyword evidence="3" id="KW-0576">Peroxisome</keyword>
<keyword evidence="2 5" id="KW-0472">Membrane</keyword>
<keyword evidence="5" id="KW-1133">Transmembrane helix</keyword>
<accession>A0A1R2B507</accession>
<keyword evidence="1" id="KW-0962">Peroxisome biogenesis</keyword>
<dbReference type="InterPro" id="IPR008733">
    <property type="entry name" value="PEX11"/>
</dbReference>
<evidence type="ECO:0008006" key="8">
    <source>
        <dbReference type="Google" id="ProtNLM"/>
    </source>
</evidence>
<dbReference type="GO" id="GO:0016559">
    <property type="term" value="P:peroxisome fission"/>
    <property type="evidence" value="ECO:0007669"/>
    <property type="project" value="InterPro"/>
</dbReference>
<proteinExistence type="predicted"/>
<feature type="transmembrane region" description="Helical" evidence="5">
    <location>
        <begin position="206"/>
        <end position="224"/>
    </location>
</feature>
<evidence type="ECO:0000256" key="3">
    <source>
        <dbReference type="ARBA" id="ARBA00023140"/>
    </source>
</evidence>
<evidence type="ECO:0000256" key="2">
    <source>
        <dbReference type="ARBA" id="ARBA00023136"/>
    </source>
</evidence>
<dbReference type="Pfam" id="PF05648">
    <property type="entry name" value="PEX11"/>
    <property type="match status" value="1"/>
</dbReference>
<evidence type="ECO:0000256" key="4">
    <source>
        <dbReference type="ARBA" id="ARBA00046271"/>
    </source>
</evidence>
<name>A0A1R2B507_9CILI</name>
<dbReference type="PANTHER" id="PTHR12652:SF50">
    <property type="entry name" value="PEROXIN 11"/>
    <property type="match status" value="1"/>
</dbReference>
<keyword evidence="5" id="KW-0812">Transmembrane</keyword>
<evidence type="ECO:0000256" key="1">
    <source>
        <dbReference type="ARBA" id="ARBA00022593"/>
    </source>
</evidence>
<evidence type="ECO:0000256" key="5">
    <source>
        <dbReference type="SAM" id="Phobius"/>
    </source>
</evidence>
<dbReference type="Proteomes" id="UP000187209">
    <property type="component" value="Unassembled WGS sequence"/>
</dbReference>
<protein>
    <recommendedName>
        <fullName evidence="8">Peroxisomal biogenesis factor 11</fullName>
    </recommendedName>
</protein>
<organism evidence="6 7">
    <name type="scientific">Stentor coeruleus</name>
    <dbReference type="NCBI Taxonomy" id="5963"/>
    <lineage>
        <taxon>Eukaryota</taxon>
        <taxon>Sar</taxon>
        <taxon>Alveolata</taxon>
        <taxon>Ciliophora</taxon>
        <taxon>Postciliodesmatophora</taxon>
        <taxon>Heterotrichea</taxon>
        <taxon>Heterotrichida</taxon>
        <taxon>Stentoridae</taxon>
        <taxon>Stentor</taxon>
    </lineage>
</organism>
<reference evidence="6 7" key="1">
    <citation type="submission" date="2016-11" db="EMBL/GenBank/DDBJ databases">
        <title>The macronuclear genome of Stentor coeruleus: a giant cell with tiny introns.</title>
        <authorList>
            <person name="Slabodnick M."/>
            <person name="Ruby J.G."/>
            <person name="Reiff S.B."/>
            <person name="Swart E.C."/>
            <person name="Gosai S."/>
            <person name="Prabakaran S."/>
            <person name="Witkowska E."/>
            <person name="Larue G.E."/>
            <person name="Fisher S."/>
            <person name="Freeman R.M."/>
            <person name="Gunawardena J."/>
            <person name="Chu W."/>
            <person name="Stover N.A."/>
            <person name="Gregory B.D."/>
            <person name="Nowacki M."/>
            <person name="Derisi J."/>
            <person name="Roy S.W."/>
            <person name="Marshall W.F."/>
            <person name="Sood P."/>
        </authorList>
    </citation>
    <scope>NUCLEOTIDE SEQUENCE [LARGE SCALE GENOMIC DNA]</scope>
    <source>
        <strain evidence="6">WM001</strain>
    </source>
</reference>
<dbReference type="EMBL" id="MPUH01000949">
    <property type="protein sequence ID" value="OMJ71871.1"/>
    <property type="molecule type" value="Genomic_DNA"/>
</dbReference>
<evidence type="ECO:0000313" key="7">
    <source>
        <dbReference type="Proteomes" id="UP000187209"/>
    </source>
</evidence>
<comment type="subcellular location">
    <subcellularLocation>
        <location evidence="4">Peroxisome membrane</location>
    </subcellularLocation>
</comment>
<dbReference type="GO" id="GO:0005778">
    <property type="term" value="C:peroxisomal membrane"/>
    <property type="evidence" value="ECO:0007669"/>
    <property type="project" value="UniProtKB-SubCell"/>
</dbReference>
<dbReference type="OrthoDB" id="411017at2759"/>
<feature type="transmembrane region" description="Helical" evidence="5">
    <location>
        <begin position="122"/>
        <end position="140"/>
    </location>
</feature>
<keyword evidence="7" id="KW-1185">Reference proteome</keyword>
<sequence length="225" mass="25495">MDKLVAFSNKTDGRDKFCKILQYGSRMLKALTSDQKLKERLNGLFSASRDARKMFRLCKFIHEYQSIQKSMNDISIDLPEMVLQILARSAFFIYWVFDNIQCLSSIKFLKFDPVKLGKKSNTAWFVAVVVTLISLIRNLSLNYAKEAKVKHSSDPSLQTTKQSLDNLRKKRSEILMNLVKNLGDFLPSAAFAGVPEAIFKKQLPEAWIGFGGLIAGSIAAYQAWP</sequence>
<gene>
    <name evidence="6" type="ORF">SteCoe_29816</name>
</gene>